<keyword evidence="1" id="KW-0732">Signal</keyword>
<dbReference type="PANTHER" id="PTHR32305">
    <property type="match status" value="1"/>
</dbReference>
<dbReference type="Gene3D" id="2.180.10.10">
    <property type="entry name" value="RHS repeat-associated core"/>
    <property type="match status" value="1"/>
</dbReference>
<accession>A0AAE3G1U9</accession>
<dbReference type="InterPro" id="IPR050708">
    <property type="entry name" value="T6SS_VgrG/RHS"/>
</dbReference>
<keyword evidence="4" id="KW-1185">Reference proteome</keyword>
<feature type="signal peptide" evidence="1">
    <location>
        <begin position="1"/>
        <end position="20"/>
    </location>
</feature>
<dbReference type="RefSeq" id="WP_253475466.1">
    <property type="nucleotide sequence ID" value="NZ_JALJXV010000002.1"/>
</dbReference>
<organism evidence="3 4">
    <name type="scientific">Natronocella acetinitrilica</name>
    <dbReference type="NCBI Taxonomy" id="414046"/>
    <lineage>
        <taxon>Bacteria</taxon>
        <taxon>Pseudomonadati</taxon>
        <taxon>Pseudomonadota</taxon>
        <taxon>Gammaproteobacteria</taxon>
        <taxon>Chromatiales</taxon>
        <taxon>Ectothiorhodospiraceae</taxon>
        <taxon>Natronocella</taxon>
    </lineage>
</organism>
<feature type="chain" id="PRO_5042097270" evidence="1">
    <location>
        <begin position="21"/>
        <end position="296"/>
    </location>
</feature>
<dbReference type="AlphaFoldDB" id="A0AAE3G1U9"/>
<feature type="domain" description="RHS protein conserved region" evidence="2">
    <location>
        <begin position="26"/>
        <end position="60"/>
    </location>
</feature>
<comment type="caution">
    <text evidence="3">The sequence shown here is derived from an EMBL/GenBank/DDBJ whole genome shotgun (WGS) entry which is preliminary data.</text>
</comment>
<evidence type="ECO:0000313" key="4">
    <source>
        <dbReference type="Proteomes" id="UP001205843"/>
    </source>
</evidence>
<dbReference type="Pfam" id="PF03527">
    <property type="entry name" value="RHS"/>
    <property type="match status" value="1"/>
</dbReference>
<dbReference type="Proteomes" id="UP001205843">
    <property type="component" value="Unassembled WGS sequence"/>
</dbReference>
<reference evidence="3" key="1">
    <citation type="submission" date="2022-03" db="EMBL/GenBank/DDBJ databases">
        <title>Genomic Encyclopedia of Type Strains, Phase III (KMG-III): the genomes of soil and plant-associated and newly described type strains.</title>
        <authorList>
            <person name="Whitman W."/>
        </authorList>
    </citation>
    <scope>NUCLEOTIDE SEQUENCE</scope>
    <source>
        <strain evidence="3">ANL 6-2</strain>
    </source>
</reference>
<dbReference type="NCBIfam" id="TIGR03696">
    <property type="entry name" value="Rhs_assc_core"/>
    <property type="match status" value="1"/>
</dbReference>
<dbReference type="EMBL" id="JALJXV010000002">
    <property type="protein sequence ID" value="MCP1674019.1"/>
    <property type="molecule type" value="Genomic_DNA"/>
</dbReference>
<name>A0AAE3G1U9_9GAMM</name>
<gene>
    <name evidence="3" type="ORF">J2T57_001118</name>
</gene>
<evidence type="ECO:0000256" key="1">
    <source>
        <dbReference type="SAM" id="SignalP"/>
    </source>
</evidence>
<evidence type="ECO:0000313" key="3">
    <source>
        <dbReference type="EMBL" id="MCP1674019.1"/>
    </source>
</evidence>
<dbReference type="InterPro" id="IPR001826">
    <property type="entry name" value="RHS"/>
</dbReference>
<dbReference type="InterPro" id="IPR022385">
    <property type="entry name" value="Rhs_assc_core"/>
</dbReference>
<protein>
    <submittedName>
        <fullName evidence="3">RHS repeat-associated protein</fullName>
    </submittedName>
</protein>
<sequence>MRTITTLLLAVLLGTTHALGATETVTYYHNDALGSPVAATDEAGDVLWTQDYDAWGVTLQSHDNRRWYTGAERDEDTALTYLQARWYSAAIGRFLALDPVDFHDSNIHSFNRYAYGANNPYTYVDPDGNIPIPALVWGAVKVAGYGLAAYDAYQAYQGSGATGAAAAAGINLIGRPARAGRAVADGARRTIGLEGRGHRPRLGERTMQGQVDAATQAGNPTVQRGGRDLFRLRSSGHGYSGATATPQNIRRVTPGGRVFAGKGADRPVTRRDIRELYKAQTGQGTSTLRTRSMRKE</sequence>
<proteinExistence type="predicted"/>
<dbReference type="PANTHER" id="PTHR32305:SF17">
    <property type="entry name" value="TRNA NUCLEASE WAPA"/>
    <property type="match status" value="1"/>
</dbReference>
<evidence type="ECO:0000259" key="2">
    <source>
        <dbReference type="Pfam" id="PF03527"/>
    </source>
</evidence>